<dbReference type="PROSITE" id="PS51500">
    <property type="entry name" value="SIN"/>
    <property type="match status" value="1"/>
</dbReference>
<dbReference type="Proteomes" id="UP000799092">
    <property type="component" value="Unassembled WGS sequence"/>
</dbReference>
<dbReference type="RefSeq" id="WP_153738205.1">
    <property type="nucleotide sequence ID" value="NZ_WJNG01000017.1"/>
</dbReference>
<gene>
    <name evidence="2" type="primary">sinI</name>
    <name evidence="2" type="ORF">GH741_18275</name>
</gene>
<dbReference type="SUPFAM" id="SSF47406">
    <property type="entry name" value="SinR repressor dimerisation domain-like"/>
    <property type="match status" value="1"/>
</dbReference>
<feature type="domain" description="Sin" evidence="1">
    <location>
        <begin position="1"/>
        <end position="36"/>
    </location>
</feature>
<dbReference type="AlphaFoldDB" id="A0A6A8DJE2"/>
<dbReference type="GO" id="GO:0006355">
    <property type="term" value="P:regulation of DNA-templated transcription"/>
    <property type="evidence" value="ECO:0007669"/>
    <property type="project" value="InterPro"/>
</dbReference>
<accession>A0A6A8DJE2</accession>
<dbReference type="InterPro" id="IPR036281">
    <property type="entry name" value="SinR/SinI_dimer_dom_sf"/>
</dbReference>
<dbReference type="OrthoDB" id="2939482at2"/>
<organism evidence="2 3">
    <name type="scientific">Aquibacillus halophilus</name>
    <dbReference type="NCBI Taxonomy" id="930132"/>
    <lineage>
        <taxon>Bacteria</taxon>
        <taxon>Bacillati</taxon>
        <taxon>Bacillota</taxon>
        <taxon>Bacilli</taxon>
        <taxon>Bacillales</taxon>
        <taxon>Bacillaceae</taxon>
        <taxon>Aquibacillus</taxon>
    </lineage>
</organism>
<sequence>MGDKEAKELDEEWISLILVAKEMGITIDDVREFLKV</sequence>
<reference evidence="2" key="1">
    <citation type="submission" date="2019-11" db="EMBL/GenBank/DDBJ databases">
        <authorList>
            <person name="Li J."/>
        </authorList>
    </citation>
    <scope>NUCLEOTIDE SEQUENCE</scope>
    <source>
        <strain evidence="2">B6B</strain>
    </source>
</reference>
<proteinExistence type="predicted"/>
<protein>
    <submittedName>
        <fullName evidence="2">DNA-binding anti-repressor SinI</fullName>
    </submittedName>
</protein>
<keyword evidence="2" id="KW-0238">DNA-binding</keyword>
<evidence type="ECO:0000313" key="3">
    <source>
        <dbReference type="Proteomes" id="UP000799092"/>
    </source>
</evidence>
<dbReference type="GO" id="GO:0046983">
    <property type="term" value="F:protein dimerization activity"/>
    <property type="evidence" value="ECO:0007669"/>
    <property type="project" value="InterPro"/>
</dbReference>
<comment type="caution">
    <text evidence="2">The sequence shown here is derived from an EMBL/GenBank/DDBJ whole genome shotgun (WGS) entry which is preliminary data.</text>
</comment>
<name>A0A6A8DJE2_9BACI</name>
<dbReference type="EMBL" id="WJNG01000017">
    <property type="protein sequence ID" value="MRH44596.1"/>
    <property type="molecule type" value="Genomic_DNA"/>
</dbReference>
<evidence type="ECO:0000313" key="2">
    <source>
        <dbReference type="EMBL" id="MRH44596.1"/>
    </source>
</evidence>
<dbReference type="Pfam" id="PF08671">
    <property type="entry name" value="SinI"/>
    <property type="match status" value="1"/>
</dbReference>
<dbReference type="InterPro" id="IPR010981">
    <property type="entry name" value="SinR/SinI_dimer_dom"/>
</dbReference>
<dbReference type="GO" id="GO:0003677">
    <property type="term" value="F:DNA binding"/>
    <property type="evidence" value="ECO:0007669"/>
    <property type="project" value="UniProtKB-KW"/>
</dbReference>
<evidence type="ECO:0000259" key="1">
    <source>
        <dbReference type="PROSITE" id="PS51500"/>
    </source>
</evidence>
<keyword evidence="3" id="KW-1185">Reference proteome</keyword>